<reference evidence="1" key="1">
    <citation type="journal article" date="2023" name="Mol. Biol. Evol.">
        <title>Third-Generation Sequencing Reveals the Adaptive Role of the Epigenome in Three Deep-Sea Polychaetes.</title>
        <authorList>
            <person name="Perez M."/>
            <person name="Aroh O."/>
            <person name="Sun Y."/>
            <person name="Lan Y."/>
            <person name="Juniper S.K."/>
            <person name="Young C.R."/>
            <person name="Angers B."/>
            <person name="Qian P.Y."/>
        </authorList>
    </citation>
    <scope>NUCLEOTIDE SEQUENCE</scope>
    <source>
        <strain evidence="1">R07B-5</strain>
    </source>
</reference>
<accession>A0AAD9KY29</accession>
<evidence type="ECO:0000313" key="2">
    <source>
        <dbReference type="Proteomes" id="UP001209878"/>
    </source>
</evidence>
<dbReference type="Proteomes" id="UP001209878">
    <property type="component" value="Unassembled WGS sequence"/>
</dbReference>
<organism evidence="1 2">
    <name type="scientific">Ridgeia piscesae</name>
    <name type="common">Tubeworm</name>
    <dbReference type="NCBI Taxonomy" id="27915"/>
    <lineage>
        <taxon>Eukaryota</taxon>
        <taxon>Metazoa</taxon>
        <taxon>Spiralia</taxon>
        <taxon>Lophotrochozoa</taxon>
        <taxon>Annelida</taxon>
        <taxon>Polychaeta</taxon>
        <taxon>Sedentaria</taxon>
        <taxon>Canalipalpata</taxon>
        <taxon>Sabellida</taxon>
        <taxon>Siboglinidae</taxon>
        <taxon>Ridgeia</taxon>
    </lineage>
</organism>
<proteinExistence type="predicted"/>
<dbReference type="AlphaFoldDB" id="A0AAD9KY29"/>
<protein>
    <submittedName>
        <fullName evidence="1">Uncharacterized protein</fullName>
    </submittedName>
</protein>
<evidence type="ECO:0000313" key="1">
    <source>
        <dbReference type="EMBL" id="KAK2179526.1"/>
    </source>
</evidence>
<comment type="caution">
    <text evidence="1">The sequence shown here is derived from an EMBL/GenBank/DDBJ whole genome shotgun (WGS) entry which is preliminary data.</text>
</comment>
<dbReference type="EMBL" id="JAODUO010000485">
    <property type="protein sequence ID" value="KAK2179526.1"/>
    <property type="molecule type" value="Genomic_DNA"/>
</dbReference>
<name>A0AAD9KY29_RIDPI</name>
<sequence length="177" mass="18411">MAARKFGGGCWNRGWGNRAMLCRAPEARMLDMTVFCSRGGSARGGGGATGTSAITTFSCSPTRGIIRCFTAASPLAICCCISVGSSFLMCCCTRGSKPYRPSNMFNAGGRLTAGMMGRRRTTYGTPPPDCASEASIVMAASCDADDDDMLDVAECSRGSFAFDAGWGRPVRGSTAGD</sequence>
<keyword evidence="2" id="KW-1185">Reference proteome</keyword>
<gene>
    <name evidence="1" type="ORF">NP493_486g01017</name>
</gene>